<keyword evidence="1" id="KW-1133">Transmembrane helix</keyword>
<evidence type="ECO:0000256" key="1">
    <source>
        <dbReference type="SAM" id="Phobius"/>
    </source>
</evidence>
<keyword evidence="1" id="KW-0812">Transmembrane</keyword>
<dbReference type="AlphaFoldDB" id="A0A1R3GV09"/>
<organism evidence="2 3">
    <name type="scientific">Corchorus olitorius</name>
    <dbReference type="NCBI Taxonomy" id="93759"/>
    <lineage>
        <taxon>Eukaryota</taxon>
        <taxon>Viridiplantae</taxon>
        <taxon>Streptophyta</taxon>
        <taxon>Embryophyta</taxon>
        <taxon>Tracheophyta</taxon>
        <taxon>Spermatophyta</taxon>
        <taxon>Magnoliopsida</taxon>
        <taxon>eudicotyledons</taxon>
        <taxon>Gunneridae</taxon>
        <taxon>Pentapetalae</taxon>
        <taxon>rosids</taxon>
        <taxon>malvids</taxon>
        <taxon>Malvales</taxon>
        <taxon>Malvaceae</taxon>
        <taxon>Grewioideae</taxon>
        <taxon>Apeibeae</taxon>
        <taxon>Corchorus</taxon>
    </lineage>
</organism>
<evidence type="ECO:0000313" key="2">
    <source>
        <dbReference type="EMBL" id="OMO61877.1"/>
    </source>
</evidence>
<protein>
    <recommendedName>
        <fullName evidence="4">Late embryogenesis abundant protein LEA-2 subgroup domain-containing protein</fullName>
    </recommendedName>
</protein>
<feature type="transmembrane region" description="Helical" evidence="1">
    <location>
        <begin position="71"/>
        <end position="89"/>
    </location>
</feature>
<dbReference type="EMBL" id="AWUE01021537">
    <property type="protein sequence ID" value="OMO61877.1"/>
    <property type="molecule type" value="Genomic_DNA"/>
</dbReference>
<proteinExistence type="predicted"/>
<dbReference type="OrthoDB" id="695142at2759"/>
<reference evidence="3" key="1">
    <citation type="submission" date="2013-09" db="EMBL/GenBank/DDBJ databases">
        <title>Corchorus olitorius genome sequencing.</title>
        <authorList>
            <person name="Alam M."/>
            <person name="Haque M.S."/>
            <person name="Islam M.S."/>
            <person name="Emdad E.M."/>
            <person name="Islam M.M."/>
            <person name="Ahmed B."/>
            <person name="Halim A."/>
            <person name="Hossen Q.M.M."/>
            <person name="Hossain M.Z."/>
            <person name="Ahmed R."/>
            <person name="Khan M.M."/>
            <person name="Islam R."/>
            <person name="Rashid M.M."/>
            <person name="Khan S.A."/>
            <person name="Rahman M.S."/>
            <person name="Alam M."/>
            <person name="Yahiya A.S."/>
            <person name="Khan M.S."/>
            <person name="Azam M.S."/>
            <person name="Haque T."/>
            <person name="Lashkar M.Z.H."/>
            <person name="Akhand A.I."/>
            <person name="Morshed G."/>
            <person name="Roy S."/>
            <person name="Uddin K.S."/>
            <person name="Rabeya T."/>
            <person name="Hossain A.S."/>
            <person name="Chowdhury A."/>
            <person name="Snigdha A.R."/>
            <person name="Mortoza M.S."/>
            <person name="Matin S.A."/>
            <person name="Hoque S.M.E."/>
            <person name="Islam M.K."/>
            <person name="Roy D.K."/>
            <person name="Haider R."/>
            <person name="Moosa M.M."/>
            <person name="Elias S.M."/>
            <person name="Hasan A.M."/>
            <person name="Jahan S."/>
            <person name="Shafiuddin M."/>
            <person name="Mahmood N."/>
            <person name="Shommy N.S."/>
        </authorList>
    </citation>
    <scope>NUCLEOTIDE SEQUENCE [LARGE SCALE GENOMIC DNA]</scope>
    <source>
        <strain evidence="3">cv. O-4</strain>
    </source>
</reference>
<gene>
    <name evidence="2" type="ORF">COLO4_33306</name>
</gene>
<comment type="caution">
    <text evidence="2">The sequence shown here is derived from an EMBL/GenBank/DDBJ whole genome shotgun (WGS) entry which is preliminary data.</text>
</comment>
<sequence>MFPSADQEQLNLAKADRPYDFSQLPQESCVVQIKEEHHSSQVEGNNNISAQLPDSTSSNLFESANRLFMDIIYYAGLLIVTTVLLYRGCRYIINIRFLYPSPLLETNSLTISNLNISDSNLVGIWDVYITFGHSMDNYAEVTYYNFLAGSIYYKQVSNIHARNNLLAKAKAMAFDVRQKEHSRVHLEFTNTGLEVGQPGLVHQVIKEINNDLENGVMNFSLEIAVQAEFEKWGKIWLGLDSNRIDRYCWDLTAGIDRVTGKGRLMDAMAVFCD</sequence>
<keyword evidence="3" id="KW-1185">Reference proteome</keyword>
<evidence type="ECO:0000313" key="3">
    <source>
        <dbReference type="Proteomes" id="UP000187203"/>
    </source>
</evidence>
<evidence type="ECO:0008006" key="4">
    <source>
        <dbReference type="Google" id="ProtNLM"/>
    </source>
</evidence>
<accession>A0A1R3GV09</accession>
<name>A0A1R3GV09_9ROSI</name>
<keyword evidence="1" id="KW-0472">Membrane</keyword>
<dbReference type="Proteomes" id="UP000187203">
    <property type="component" value="Unassembled WGS sequence"/>
</dbReference>